<name>A0ABR1IID3_9HYPO</name>
<proteinExistence type="predicted"/>
<keyword evidence="2" id="KW-1185">Reference proteome</keyword>
<reference evidence="1 2" key="1">
    <citation type="journal article" date="2025" name="Microbiol. Resour. Announc.">
        <title>Draft genome sequences for Neonectria magnoliae and Neonectria punicea, canker pathogens of Liriodendron tulipifera and Acer saccharum in West Virginia.</title>
        <authorList>
            <person name="Petronek H.M."/>
            <person name="Kasson M.T."/>
            <person name="Metheny A.M."/>
            <person name="Stauder C.M."/>
            <person name="Lovett B."/>
            <person name="Lynch S.C."/>
            <person name="Garnas J.R."/>
            <person name="Kasson L.R."/>
            <person name="Stajich J.E."/>
        </authorList>
    </citation>
    <scope>NUCLEOTIDE SEQUENCE [LARGE SCALE GENOMIC DNA]</scope>
    <source>
        <strain evidence="1 2">NRRL 64651</strain>
    </source>
</reference>
<evidence type="ECO:0000313" key="2">
    <source>
        <dbReference type="Proteomes" id="UP001498421"/>
    </source>
</evidence>
<protein>
    <submittedName>
        <fullName evidence="1">Uncharacterized protein</fullName>
    </submittedName>
</protein>
<comment type="caution">
    <text evidence="1">The sequence shown here is derived from an EMBL/GenBank/DDBJ whole genome shotgun (WGS) entry which is preliminary data.</text>
</comment>
<sequence length="490" mass="54035">MSSDCVHEYHTQAIAQKLTDYQVRRTQRYTHINVLLLAWEEDDIGSHLDAELNDLDRMFRVEFKYSVQRYRIPSKESELSLNACITQFMLANGGEENLIIVYYSGHGGQTVASRSPCTWAAKNLGGPTLDWSNIQPLLLRASCDVVILLDCCYAGQAARNHISRSVEFLAATDKDQWTPIGIKNHPSFTKILLQKMKHVMDTDGFVTLPALQRQMVDESSGLRRQPFYVSLTGDASAGAIKLVKLGNSTVVSASSGKSSNSLESMSLQLSLFDALDSNTASRLLRWLTKDSPASIEDIQLVTSTLSLAKDANNLGRDLLNTGSPTSSKILPGLGQEGQIAAQQLFSHLRSVLSDPLQEQMSSGDIISVIKRVEKASSDLVTFVADSLTAMDRNLFEKLGRGDSAGFQDLKNRIAMRLTLLDENITKDKIRVDFQDVAEKKQVIRIGKRGKDAVLVEAWAFYTNLSMDLGSALSTASQIIWSGESIGFCLN</sequence>
<accession>A0ABR1IID3</accession>
<dbReference type="Proteomes" id="UP001498421">
    <property type="component" value="Unassembled WGS sequence"/>
</dbReference>
<gene>
    <name evidence="1" type="ORF">QQZ08_000328</name>
</gene>
<dbReference type="EMBL" id="JAZAVK010000001">
    <property type="protein sequence ID" value="KAK7433388.1"/>
    <property type="molecule type" value="Genomic_DNA"/>
</dbReference>
<dbReference type="Gene3D" id="3.40.50.1460">
    <property type="match status" value="1"/>
</dbReference>
<organism evidence="1 2">
    <name type="scientific">Neonectria magnoliae</name>
    <dbReference type="NCBI Taxonomy" id="2732573"/>
    <lineage>
        <taxon>Eukaryota</taxon>
        <taxon>Fungi</taxon>
        <taxon>Dikarya</taxon>
        <taxon>Ascomycota</taxon>
        <taxon>Pezizomycotina</taxon>
        <taxon>Sordariomycetes</taxon>
        <taxon>Hypocreomycetidae</taxon>
        <taxon>Hypocreales</taxon>
        <taxon>Nectriaceae</taxon>
        <taxon>Neonectria</taxon>
    </lineage>
</organism>
<evidence type="ECO:0000313" key="1">
    <source>
        <dbReference type="EMBL" id="KAK7433388.1"/>
    </source>
</evidence>